<comment type="caution">
    <text evidence="1">The sequence shown here is derived from an EMBL/GenBank/DDBJ whole genome shotgun (WGS) entry which is preliminary data.</text>
</comment>
<accession>A0A1F7SJ49</accession>
<gene>
    <name evidence="1" type="ORF">A3K55_02000</name>
</gene>
<sequence length="202" mass="22532">MARITASEIIRVIEGFPPQYNPEAARRGIEAHKRIIGGMKSGQIPEILQRAGVRGPVRGEVREEVKLFDDLTLGARIDAEDERTNIELKPGDLRGRHLLQTAAGCRARGNGLGVVYFYDHERVAVLEDGGGEVWEDIGVMAAEARRILDIQAEFDNGKRSMNPQRRRELGQEAIDIRRGSFDPRVERVLGTLTRRVVGRGGR</sequence>
<evidence type="ECO:0000313" key="1">
    <source>
        <dbReference type="EMBL" id="OGL53244.1"/>
    </source>
</evidence>
<evidence type="ECO:0000313" key="2">
    <source>
        <dbReference type="Proteomes" id="UP000185874"/>
    </source>
</evidence>
<dbReference type="AlphaFoldDB" id="A0A1F7SJ49"/>
<proteinExistence type="predicted"/>
<name>A0A1F7SJ49_9BACT</name>
<dbReference type="Proteomes" id="UP000185874">
    <property type="component" value="Unassembled WGS sequence"/>
</dbReference>
<protein>
    <submittedName>
        <fullName evidence="1">Uncharacterized protein</fullName>
    </submittedName>
</protein>
<reference evidence="1 2" key="1">
    <citation type="journal article" date="2016" name="Nat. Commun.">
        <title>Thousands of microbial genomes shed light on interconnected biogeochemical processes in an aquifer system.</title>
        <authorList>
            <person name="Anantharaman K."/>
            <person name="Brown C.T."/>
            <person name="Hug L.A."/>
            <person name="Sharon I."/>
            <person name="Castelle C.J."/>
            <person name="Probst A.J."/>
            <person name="Thomas B.C."/>
            <person name="Singh A."/>
            <person name="Wilkins M.J."/>
            <person name="Karaoz U."/>
            <person name="Brodie E.L."/>
            <person name="Williams K.H."/>
            <person name="Hubbard S.S."/>
            <person name="Banfield J.F."/>
        </authorList>
    </citation>
    <scope>NUCLEOTIDE SEQUENCE [LARGE SCALE GENOMIC DNA]</scope>
</reference>
<organism evidence="1 2">
    <name type="scientific">Candidatus Shapirobacteria bacterium RBG_13_44_7</name>
    <dbReference type="NCBI Taxonomy" id="1802149"/>
    <lineage>
        <taxon>Bacteria</taxon>
        <taxon>Candidatus Shapironibacteriota</taxon>
    </lineage>
</organism>
<dbReference type="EMBL" id="MGDJ01000017">
    <property type="protein sequence ID" value="OGL53244.1"/>
    <property type="molecule type" value="Genomic_DNA"/>
</dbReference>